<comment type="similarity">
    <text evidence="1 6">Belongs to the FMO family.</text>
</comment>
<reference evidence="7" key="3">
    <citation type="submission" date="2022-06" db="UniProtKB">
        <authorList>
            <consortium name="EnsemblPlants"/>
        </authorList>
    </citation>
    <scope>IDENTIFICATION</scope>
</reference>
<evidence type="ECO:0000256" key="4">
    <source>
        <dbReference type="ARBA" id="ARBA00022857"/>
    </source>
</evidence>
<keyword evidence="5 6" id="KW-0560">Oxidoreductase</keyword>
<evidence type="ECO:0000256" key="3">
    <source>
        <dbReference type="ARBA" id="ARBA00022827"/>
    </source>
</evidence>
<comment type="cofactor">
    <cofactor evidence="6">
        <name>FAD</name>
        <dbReference type="ChEBI" id="CHEBI:57692"/>
    </cofactor>
</comment>
<evidence type="ECO:0000313" key="8">
    <source>
        <dbReference type="Proteomes" id="UP000015106"/>
    </source>
</evidence>
<dbReference type="EnsemblPlants" id="TuG1812G0500005493.01.T01">
    <property type="protein sequence ID" value="TuG1812G0500005493.01.T01"/>
    <property type="gene ID" value="TuG1812G0500005493.01"/>
</dbReference>
<evidence type="ECO:0000256" key="1">
    <source>
        <dbReference type="ARBA" id="ARBA00009183"/>
    </source>
</evidence>
<dbReference type="AlphaFoldDB" id="A0A8R7QL60"/>
<keyword evidence="6" id="KW-0503">Monooxygenase</keyword>
<evidence type="ECO:0000256" key="5">
    <source>
        <dbReference type="ARBA" id="ARBA00023002"/>
    </source>
</evidence>
<dbReference type="InterPro" id="IPR036188">
    <property type="entry name" value="FAD/NAD-bd_sf"/>
</dbReference>
<evidence type="ECO:0000256" key="2">
    <source>
        <dbReference type="ARBA" id="ARBA00022630"/>
    </source>
</evidence>
<dbReference type="Gramene" id="TuG1812G0500005493.01.T01">
    <property type="protein sequence ID" value="TuG1812G0500005493.01.T01"/>
    <property type="gene ID" value="TuG1812G0500005493.01"/>
</dbReference>
<keyword evidence="3 6" id="KW-0274">FAD</keyword>
<dbReference type="Gene3D" id="3.50.50.60">
    <property type="entry name" value="FAD/NAD(P)-binding domain"/>
    <property type="match status" value="2"/>
</dbReference>
<dbReference type="InterPro" id="IPR020946">
    <property type="entry name" value="Flavin_mOase-like"/>
</dbReference>
<keyword evidence="4" id="KW-0521">NADP</keyword>
<dbReference type="InterPro" id="IPR050346">
    <property type="entry name" value="FMO-like"/>
</dbReference>
<dbReference type="Proteomes" id="UP000015106">
    <property type="component" value="Chromosome 5"/>
</dbReference>
<dbReference type="GO" id="GO:0050661">
    <property type="term" value="F:NADP binding"/>
    <property type="evidence" value="ECO:0007669"/>
    <property type="project" value="InterPro"/>
</dbReference>
<dbReference type="EC" id="1.-.-.-" evidence="6"/>
<sequence>MHSHSYRVPDPFHGQVVVIIGYNPSGMDISRDIGGVAKEVHVAIRAAPAEMQSSTAHANLWLHPMIDRAEEDGSVVFQDGGRVKADAIVHCTGYKYSFPFLGHDSAITVDDNRVGPLYKHVFPPRLAPSISFVGLPFKGILFPVFQLQSSWVAGVLSGKIELPSPEEMIVDVASFYSDMEARGHPKRFTHNLGASTFEYEDWLVERCGLDTIEEWRKAIYVAARGRVRDRPESYRDEWDEDAQLLEQAHRDLA</sequence>
<name>A0A8R7QL60_TRIUA</name>
<reference evidence="8" key="1">
    <citation type="journal article" date="2013" name="Nature">
        <title>Draft genome of the wheat A-genome progenitor Triticum urartu.</title>
        <authorList>
            <person name="Ling H.Q."/>
            <person name="Zhao S."/>
            <person name="Liu D."/>
            <person name="Wang J."/>
            <person name="Sun H."/>
            <person name="Zhang C."/>
            <person name="Fan H."/>
            <person name="Li D."/>
            <person name="Dong L."/>
            <person name="Tao Y."/>
            <person name="Gao C."/>
            <person name="Wu H."/>
            <person name="Li Y."/>
            <person name="Cui Y."/>
            <person name="Guo X."/>
            <person name="Zheng S."/>
            <person name="Wang B."/>
            <person name="Yu K."/>
            <person name="Liang Q."/>
            <person name="Yang W."/>
            <person name="Lou X."/>
            <person name="Chen J."/>
            <person name="Feng M."/>
            <person name="Jian J."/>
            <person name="Zhang X."/>
            <person name="Luo G."/>
            <person name="Jiang Y."/>
            <person name="Liu J."/>
            <person name="Wang Z."/>
            <person name="Sha Y."/>
            <person name="Zhang B."/>
            <person name="Wu H."/>
            <person name="Tang D."/>
            <person name="Shen Q."/>
            <person name="Xue P."/>
            <person name="Zou S."/>
            <person name="Wang X."/>
            <person name="Liu X."/>
            <person name="Wang F."/>
            <person name="Yang Y."/>
            <person name="An X."/>
            <person name="Dong Z."/>
            <person name="Zhang K."/>
            <person name="Zhang X."/>
            <person name="Luo M.C."/>
            <person name="Dvorak J."/>
            <person name="Tong Y."/>
            <person name="Wang J."/>
            <person name="Yang H."/>
            <person name="Li Z."/>
            <person name="Wang D."/>
            <person name="Zhang A."/>
            <person name="Wang J."/>
        </authorList>
    </citation>
    <scope>NUCLEOTIDE SEQUENCE</scope>
    <source>
        <strain evidence="8">cv. G1812</strain>
    </source>
</reference>
<dbReference type="InterPro" id="IPR000960">
    <property type="entry name" value="Flavin_mOase"/>
</dbReference>
<keyword evidence="8" id="KW-1185">Reference proteome</keyword>
<dbReference type="PANTHER" id="PTHR23023">
    <property type="entry name" value="DIMETHYLANILINE MONOOXYGENASE"/>
    <property type="match status" value="1"/>
</dbReference>
<evidence type="ECO:0000313" key="7">
    <source>
        <dbReference type="EnsemblPlants" id="TuG1812G0500005493.01.T01"/>
    </source>
</evidence>
<dbReference type="Pfam" id="PF00743">
    <property type="entry name" value="FMO-like"/>
    <property type="match status" value="1"/>
</dbReference>
<organism evidence="7 8">
    <name type="scientific">Triticum urartu</name>
    <name type="common">Red wild einkorn</name>
    <name type="synonym">Crithodium urartu</name>
    <dbReference type="NCBI Taxonomy" id="4572"/>
    <lineage>
        <taxon>Eukaryota</taxon>
        <taxon>Viridiplantae</taxon>
        <taxon>Streptophyta</taxon>
        <taxon>Embryophyta</taxon>
        <taxon>Tracheophyta</taxon>
        <taxon>Spermatophyta</taxon>
        <taxon>Magnoliopsida</taxon>
        <taxon>Liliopsida</taxon>
        <taxon>Poales</taxon>
        <taxon>Poaceae</taxon>
        <taxon>BOP clade</taxon>
        <taxon>Pooideae</taxon>
        <taxon>Triticodae</taxon>
        <taxon>Triticeae</taxon>
        <taxon>Triticinae</taxon>
        <taxon>Triticum</taxon>
    </lineage>
</organism>
<dbReference type="PRINTS" id="PR00370">
    <property type="entry name" value="FMOXYGENASE"/>
</dbReference>
<keyword evidence="2 6" id="KW-0285">Flavoprotein</keyword>
<accession>A0A8R7QL60</accession>
<proteinExistence type="inferred from homology"/>
<dbReference type="SUPFAM" id="SSF51905">
    <property type="entry name" value="FAD/NAD(P)-binding domain"/>
    <property type="match status" value="2"/>
</dbReference>
<dbReference type="GO" id="GO:0050660">
    <property type="term" value="F:flavin adenine dinucleotide binding"/>
    <property type="evidence" value="ECO:0007669"/>
    <property type="project" value="InterPro"/>
</dbReference>
<protein>
    <recommendedName>
        <fullName evidence="6">Flavin-containing monooxygenase</fullName>
        <ecNumber evidence="6">1.-.-.-</ecNumber>
    </recommendedName>
</protein>
<reference evidence="7" key="2">
    <citation type="submission" date="2018-03" db="EMBL/GenBank/DDBJ databases">
        <title>The Triticum urartu genome reveals the dynamic nature of wheat genome evolution.</title>
        <authorList>
            <person name="Ling H."/>
            <person name="Ma B."/>
            <person name="Shi X."/>
            <person name="Liu H."/>
            <person name="Dong L."/>
            <person name="Sun H."/>
            <person name="Cao Y."/>
            <person name="Gao Q."/>
            <person name="Zheng S."/>
            <person name="Li Y."/>
            <person name="Yu Y."/>
            <person name="Du H."/>
            <person name="Qi M."/>
            <person name="Li Y."/>
            <person name="Yu H."/>
            <person name="Cui Y."/>
            <person name="Wang N."/>
            <person name="Chen C."/>
            <person name="Wu H."/>
            <person name="Zhao Y."/>
            <person name="Zhang J."/>
            <person name="Li Y."/>
            <person name="Zhou W."/>
            <person name="Zhang B."/>
            <person name="Hu W."/>
            <person name="Eijk M."/>
            <person name="Tang J."/>
            <person name="Witsenboer H."/>
            <person name="Zhao S."/>
            <person name="Li Z."/>
            <person name="Zhang A."/>
            <person name="Wang D."/>
            <person name="Liang C."/>
        </authorList>
    </citation>
    <scope>NUCLEOTIDE SEQUENCE [LARGE SCALE GENOMIC DNA]</scope>
    <source>
        <strain evidence="7">cv. G1812</strain>
    </source>
</reference>
<evidence type="ECO:0000256" key="6">
    <source>
        <dbReference type="RuleBase" id="RU361177"/>
    </source>
</evidence>
<dbReference type="GO" id="GO:0004499">
    <property type="term" value="F:N,N-dimethylaniline monooxygenase activity"/>
    <property type="evidence" value="ECO:0007669"/>
    <property type="project" value="InterPro"/>
</dbReference>